<comment type="caution">
    <text evidence="1">The sequence shown here is derived from an EMBL/GenBank/DDBJ whole genome shotgun (WGS) entry which is preliminary data.</text>
</comment>
<evidence type="ECO:0000313" key="2">
    <source>
        <dbReference type="Proteomes" id="UP000504714"/>
    </source>
</evidence>
<reference evidence="1 2" key="1">
    <citation type="submission" date="2020-06" db="EMBL/GenBank/DDBJ databases">
        <title>The genome sequence of Candidatus Regiella insecticola strain Tut.</title>
        <authorList>
            <person name="Nikoh N."/>
            <person name="Tsuchida T."/>
            <person name="Koga R."/>
            <person name="Oshima K."/>
            <person name="Hattori M."/>
            <person name="Fukatsu T."/>
        </authorList>
    </citation>
    <scope>NUCLEOTIDE SEQUENCE [LARGE SCALE GENOMIC DNA]</scope>
    <source>
        <strain evidence="1 2">Tut</strain>
    </source>
</reference>
<dbReference type="AlphaFoldDB" id="A0A6L2ZNZ1"/>
<dbReference type="EMBL" id="BLXO01000002">
    <property type="protein sequence ID" value="GFN45918.1"/>
    <property type="molecule type" value="Genomic_DNA"/>
</dbReference>
<protein>
    <submittedName>
        <fullName evidence="1">Uncharacterized protein</fullName>
    </submittedName>
</protein>
<dbReference type="Proteomes" id="UP000504714">
    <property type="component" value="Unassembled WGS sequence"/>
</dbReference>
<sequence length="160" mass="18688">MTFLTNIQTPFTAPITNIFSSGVKALSQMAENLKGVGQSMLEMMRQNTPISDEENMTAHYINEEGFFVVENFLNLSIFLFEIIGRIEKIEEIKKLEKLAELKKLEEREKIDKLEELDHMLSCKFYEKLPDNMDDNKRIYMIESLDILIKHVEAKIQKLQP</sequence>
<accession>A0A6L2ZNZ1</accession>
<organism evidence="1 2">
    <name type="scientific">Candidatus Regiella insecticola</name>
    <dbReference type="NCBI Taxonomy" id="138073"/>
    <lineage>
        <taxon>Bacteria</taxon>
        <taxon>Pseudomonadati</taxon>
        <taxon>Pseudomonadota</taxon>
        <taxon>Gammaproteobacteria</taxon>
        <taxon>Enterobacterales</taxon>
        <taxon>Enterobacteriaceae</taxon>
        <taxon>aphid secondary symbionts</taxon>
        <taxon>Candidatus Regiella</taxon>
    </lineage>
</organism>
<dbReference type="RefSeq" id="WP_176487691.1">
    <property type="nucleotide sequence ID" value="NZ_BLXO01000002.1"/>
</dbReference>
<name>A0A6L2ZNZ1_9ENTR</name>
<gene>
    <name evidence="1" type="ORF">RINTU1_12930</name>
</gene>
<proteinExistence type="predicted"/>
<evidence type="ECO:0000313" key="1">
    <source>
        <dbReference type="EMBL" id="GFN45918.1"/>
    </source>
</evidence>